<gene>
    <name evidence="1" type="ORF">OIDMADRAFT_62458</name>
</gene>
<dbReference type="AlphaFoldDB" id="A0A0C3CSA7"/>
<evidence type="ECO:0000313" key="1">
    <source>
        <dbReference type="EMBL" id="KIM92557.1"/>
    </source>
</evidence>
<sequence>MDFDLEHLARKQPVPVLSRLNWRSWFQLFNLHIIGQELDFVLNQTESNYTQIRQFTPTSTPSTSDPIDDLAEGIDGLKIKTKTPQWNTERREKYRAGSAKVLYLIMICIGPLDQAFIKPLSDTKDK</sequence>
<reference evidence="1 2" key="1">
    <citation type="submission" date="2014-04" db="EMBL/GenBank/DDBJ databases">
        <authorList>
            <consortium name="DOE Joint Genome Institute"/>
            <person name="Kuo A."/>
            <person name="Martino E."/>
            <person name="Perotto S."/>
            <person name="Kohler A."/>
            <person name="Nagy L.G."/>
            <person name="Floudas D."/>
            <person name="Copeland A."/>
            <person name="Barry K.W."/>
            <person name="Cichocki N."/>
            <person name="Veneault-Fourrey C."/>
            <person name="LaButti K."/>
            <person name="Lindquist E.A."/>
            <person name="Lipzen A."/>
            <person name="Lundell T."/>
            <person name="Morin E."/>
            <person name="Murat C."/>
            <person name="Sun H."/>
            <person name="Tunlid A."/>
            <person name="Henrissat B."/>
            <person name="Grigoriev I.V."/>
            <person name="Hibbett D.S."/>
            <person name="Martin F."/>
            <person name="Nordberg H.P."/>
            <person name="Cantor M.N."/>
            <person name="Hua S.X."/>
        </authorList>
    </citation>
    <scope>NUCLEOTIDE SEQUENCE [LARGE SCALE GENOMIC DNA]</scope>
    <source>
        <strain evidence="1 2">Zn</strain>
    </source>
</reference>
<evidence type="ECO:0000313" key="2">
    <source>
        <dbReference type="Proteomes" id="UP000054321"/>
    </source>
</evidence>
<protein>
    <submittedName>
        <fullName evidence="1">Uncharacterized protein</fullName>
    </submittedName>
</protein>
<name>A0A0C3CSA7_OIDMZ</name>
<dbReference type="EMBL" id="KN832919">
    <property type="protein sequence ID" value="KIM92557.1"/>
    <property type="molecule type" value="Genomic_DNA"/>
</dbReference>
<dbReference type="HOGENOM" id="CLU_1982217_0_0_1"/>
<dbReference type="Proteomes" id="UP000054321">
    <property type="component" value="Unassembled WGS sequence"/>
</dbReference>
<dbReference type="InParanoid" id="A0A0C3CSA7"/>
<reference evidence="2" key="2">
    <citation type="submission" date="2015-01" db="EMBL/GenBank/DDBJ databases">
        <title>Evolutionary Origins and Diversification of the Mycorrhizal Mutualists.</title>
        <authorList>
            <consortium name="DOE Joint Genome Institute"/>
            <consortium name="Mycorrhizal Genomics Consortium"/>
            <person name="Kohler A."/>
            <person name="Kuo A."/>
            <person name="Nagy L.G."/>
            <person name="Floudas D."/>
            <person name="Copeland A."/>
            <person name="Barry K.W."/>
            <person name="Cichocki N."/>
            <person name="Veneault-Fourrey C."/>
            <person name="LaButti K."/>
            <person name="Lindquist E.A."/>
            <person name="Lipzen A."/>
            <person name="Lundell T."/>
            <person name="Morin E."/>
            <person name="Murat C."/>
            <person name="Riley R."/>
            <person name="Ohm R."/>
            <person name="Sun H."/>
            <person name="Tunlid A."/>
            <person name="Henrissat B."/>
            <person name="Grigoriev I.V."/>
            <person name="Hibbett D.S."/>
            <person name="Martin F."/>
        </authorList>
    </citation>
    <scope>NUCLEOTIDE SEQUENCE [LARGE SCALE GENOMIC DNA]</scope>
    <source>
        <strain evidence="2">Zn</strain>
    </source>
</reference>
<proteinExistence type="predicted"/>
<accession>A0A0C3CSA7</accession>
<organism evidence="1 2">
    <name type="scientific">Oidiodendron maius (strain Zn)</name>
    <dbReference type="NCBI Taxonomy" id="913774"/>
    <lineage>
        <taxon>Eukaryota</taxon>
        <taxon>Fungi</taxon>
        <taxon>Dikarya</taxon>
        <taxon>Ascomycota</taxon>
        <taxon>Pezizomycotina</taxon>
        <taxon>Leotiomycetes</taxon>
        <taxon>Leotiomycetes incertae sedis</taxon>
        <taxon>Myxotrichaceae</taxon>
        <taxon>Oidiodendron</taxon>
    </lineage>
</organism>
<keyword evidence="2" id="KW-1185">Reference proteome</keyword>